<organism evidence="2 3">
    <name type="scientific">Stutzerimonas stutzeri</name>
    <name type="common">Pseudomonas stutzeri</name>
    <dbReference type="NCBI Taxonomy" id="316"/>
    <lineage>
        <taxon>Bacteria</taxon>
        <taxon>Pseudomonadati</taxon>
        <taxon>Pseudomonadota</taxon>
        <taxon>Gammaproteobacteria</taxon>
        <taxon>Pseudomonadales</taxon>
        <taxon>Pseudomonadaceae</taxon>
        <taxon>Stutzerimonas</taxon>
    </lineage>
</organism>
<dbReference type="EMBL" id="CP046902">
    <property type="protein sequence ID" value="QGZ31772.1"/>
    <property type="molecule type" value="Genomic_DNA"/>
</dbReference>
<accession>A0A6I6LYT7</accession>
<proteinExistence type="predicted"/>
<dbReference type="Proteomes" id="UP000438983">
    <property type="component" value="Chromosome"/>
</dbReference>
<protein>
    <submittedName>
        <fullName evidence="2">Uncharacterized protein</fullName>
    </submittedName>
</protein>
<gene>
    <name evidence="2" type="ORF">GQA94_17560</name>
</gene>
<evidence type="ECO:0000256" key="1">
    <source>
        <dbReference type="SAM" id="Phobius"/>
    </source>
</evidence>
<dbReference type="AlphaFoldDB" id="A0A6I6LYT7"/>
<feature type="transmembrane region" description="Helical" evidence="1">
    <location>
        <begin position="31"/>
        <end position="50"/>
    </location>
</feature>
<evidence type="ECO:0000313" key="3">
    <source>
        <dbReference type="Proteomes" id="UP000438983"/>
    </source>
</evidence>
<dbReference type="RefSeq" id="WP_158189215.1">
    <property type="nucleotide sequence ID" value="NZ_CP046902.1"/>
</dbReference>
<dbReference type="NCBIfam" id="NF041882">
    <property type="entry name" value="PA3371_fam"/>
    <property type="match status" value="1"/>
</dbReference>
<keyword evidence="1" id="KW-1133">Transmembrane helix</keyword>
<keyword evidence="1" id="KW-0472">Membrane</keyword>
<evidence type="ECO:0000313" key="2">
    <source>
        <dbReference type="EMBL" id="QGZ31772.1"/>
    </source>
</evidence>
<name>A0A6I6LYT7_STUST</name>
<sequence length="60" mass="6342">MSIYACVFLVLSVACGGLSIGANLPEIWSTVAAAGALLFGTLFVICLVLGRRIKFDPILR</sequence>
<keyword evidence="1" id="KW-0812">Transmembrane</keyword>
<reference evidence="2 3" key="1">
    <citation type="submission" date="2019-12" db="EMBL/GenBank/DDBJ databases">
        <title>Complete genome sequence of Pseudomonas stutzeri.</title>
        <authorList>
            <person name="Lim S.R."/>
            <person name="Kim J.H."/>
        </authorList>
    </citation>
    <scope>NUCLEOTIDE SEQUENCE [LARGE SCALE GENOMIC DNA]</scope>
    <source>
        <strain evidence="2 3">PM101005</strain>
    </source>
</reference>
<dbReference type="InterPro" id="IPR049711">
    <property type="entry name" value="PA3371-like"/>
</dbReference>